<proteinExistence type="inferred from homology"/>
<dbReference type="GO" id="GO:0070041">
    <property type="term" value="F:rRNA (uridine-C5-)-methyltransferase activity"/>
    <property type="evidence" value="ECO:0007669"/>
    <property type="project" value="TreeGrafter"/>
</dbReference>
<comment type="similarity">
    <text evidence="4">Belongs to the class I-like SAM-binding methyltransferase superfamily. RNA M5U methyltransferase family.</text>
</comment>
<dbReference type="PROSITE" id="PS50926">
    <property type="entry name" value="TRAM"/>
    <property type="match status" value="1"/>
</dbReference>
<keyword evidence="1 4" id="KW-0489">Methyltransferase</keyword>
<dbReference type="AlphaFoldDB" id="A0A7C4AIU7"/>
<dbReference type="PROSITE" id="PS01231">
    <property type="entry name" value="TRMA_2"/>
    <property type="match status" value="1"/>
</dbReference>
<evidence type="ECO:0000256" key="3">
    <source>
        <dbReference type="ARBA" id="ARBA00022691"/>
    </source>
</evidence>
<dbReference type="FunFam" id="2.40.50.140:FF:000201">
    <property type="entry name" value="TRM2p tRNA methyltransferase"/>
    <property type="match status" value="1"/>
</dbReference>
<dbReference type="FunFam" id="3.40.50.150:FF:000009">
    <property type="entry name" value="23S rRNA (Uracil(1939)-C(5))-methyltransferase RlmD"/>
    <property type="match status" value="1"/>
</dbReference>
<dbReference type="GO" id="GO:0070475">
    <property type="term" value="P:rRNA base methylation"/>
    <property type="evidence" value="ECO:0007669"/>
    <property type="project" value="TreeGrafter"/>
</dbReference>
<feature type="binding site" evidence="4">
    <location>
        <position position="227"/>
    </location>
    <ligand>
        <name>S-adenosyl-L-methionine</name>
        <dbReference type="ChEBI" id="CHEBI:59789"/>
    </ligand>
</feature>
<evidence type="ECO:0000259" key="5">
    <source>
        <dbReference type="PROSITE" id="PS50926"/>
    </source>
</evidence>
<accession>A0A7C4AIU7</accession>
<comment type="caution">
    <text evidence="6">The sequence shown here is derived from an EMBL/GenBank/DDBJ whole genome shotgun (WGS) entry which is preliminary data.</text>
</comment>
<dbReference type="EC" id="2.1.1.190" evidence="6"/>
<feature type="binding site" evidence="4">
    <location>
        <position position="276"/>
    </location>
    <ligand>
        <name>S-adenosyl-L-methionine</name>
        <dbReference type="ChEBI" id="CHEBI:59789"/>
    </ligand>
</feature>
<dbReference type="InterPro" id="IPR002792">
    <property type="entry name" value="TRAM_dom"/>
</dbReference>
<protein>
    <submittedName>
        <fullName evidence="6">23S rRNA (Uracil(1939)-C(5))-methyltransferase RlmD</fullName>
        <ecNumber evidence="6">2.1.1.190</ecNumber>
    </submittedName>
</protein>
<dbReference type="Gene3D" id="2.40.50.1070">
    <property type="match status" value="1"/>
</dbReference>
<dbReference type="InterPro" id="IPR029063">
    <property type="entry name" value="SAM-dependent_MTases_sf"/>
</dbReference>
<gene>
    <name evidence="6" type="primary">rlmD</name>
    <name evidence="6" type="ORF">ENV75_01730</name>
</gene>
<keyword evidence="3 4" id="KW-0949">S-adenosyl-L-methionine</keyword>
<dbReference type="CDD" id="cd02440">
    <property type="entry name" value="AdoMet_MTases"/>
    <property type="match status" value="1"/>
</dbReference>
<evidence type="ECO:0000256" key="4">
    <source>
        <dbReference type="PROSITE-ProRule" id="PRU01024"/>
    </source>
</evidence>
<dbReference type="InterPro" id="IPR012340">
    <property type="entry name" value="NA-bd_OB-fold"/>
</dbReference>
<dbReference type="InterPro" id="IPR030391">
    <property type="entry name" value="MeTrfase_TrmA_CS"/>
</dbReference>
<keyword evidence="2 4" id="KW-0808">Transferase</keyword>
<organism evidence="6">
    <name type="scientific">Thermodesulfovibrio aggregans</name>
    <dbReference type="NCBI Taxonomy" id="86166"/>
    <lineage>
        <taxon>Bacteria</taxon>
        <taxon>Pseudomonadati</taxon>
        <taxon>Nitrospirota</taxon>
        <taxon>Thermodesulfovibrionia</taxon>
        <taxon>Thermodesulfovibrionales</taxon>
        <taxon>Thermodesulfovibrionaceae</taxon>
        <taxon>Thermodesulfovibrio</taxon>
    </lineage>
</organism>
<dbReference type="Gene3D" id="3.40.50.150">
    <property type="entry name" value="Vaccinia Virus protein VP39"/>
    <property type="match status" value="2"/>
</dbReference>
<name>A0A7C4AIU7_9BACT</name>
<dbReference type="SUPFAM" id="SSF50249">
    <property type="entry name" value="Nucleic acid-binding proteins"/>
    <property type="match status" value="1"/>
</dbReference>
<dbReference type="Gene3D" id="2.40.50.140">
    <property type="entry name" value="Nucleic acid-binding proteins"/>
    <property type="match status" value="1"/>
</dbReference>
<dbReference type="NCBIfam" id="TIGR00479">
    <property type="entry name" value="rumA"/>
    <property type="match status" value="1"/>
</dbReference>
<feature type="active site" description="Nucleophile" evidence="4">
    <location>
        <position position="346"/>
    </location>
</feature>
<feature type="binding site" evidence="4">
    <location>
        <position position="255"/>
    </location>
    <ligand>
        <name>S-adenosyl-L-methionine</name>
        <dbReference type="ChEBI" id="CHEBI:59789"/>
    </ligand>
</feature>
<evidence type="ECO:0000313" key="6">
    <source>
        <dbReference type="EMBL" id="HGG99160.1"/>
    </source>
</evidence>
<feature type="binding site" evidence="4">
    <location>
        <position position="319"/>
    </location>
    <ligand>
        <name>S-adenosyl-L-methionine</name>
        <dbReference type="ChEBI" id="CHEBI:59789"/>
    </ligand>
</feature>
<dbReference type="Pfam" id="PF05958">
    <property type="entry name" value="tRNA_U5-meth_tr"/>
    <property type="match status" value="1"/>
</dbReference>
<dbReference type="PROSITE" id="PS51687">
    <property type="entry name" value="SAM_MT_RNA_M5U"/>
    <property type="match status" value="1"/>
</dbReference>
<feature type="domain" description="TRAM" evidence="5">
    <location>
        <begin position="1"/>
        <end position="55"/>
    </location>
</feature>
<reference evidence="6" key="1">
    <citation type="journal article" date="2020" name="mSystems">
        <title>Genome- and Community-Level Interaction Insights into Carbon Utilization and Element Cycling Functions of Hydrothermarchaeota in Hydrothermal Sediment.</title>
        <authorList>
            <person name="Zhou Z."/>
            <person name="Liu Y."/>
            <person name="Xu W."/>
            <person name="Pan J."/>
            <person name="Luo Z.H."/>
            <person name="Li M."/>
        </authorList>
    </citation>
    <scope>NUCLEOTIDE SEQUENCE [LARGE SCALE GENOMIC DNA]</scope>
    <source>
        <strain evidence="6">SpSt-788</strain>
    </source>
</reference>
<dbReference type="Pfam" id="PF01938">
    <property type="entry name" value="TRAM"/>
    <property type="match status" value="1"/>
</dbReference>
<dbReference type="EMBL" id="DTHO01000015">
    <property type="protein sequence ID" value="HGG99160.1"/>
    <property type="molecule type" value="Genomic_DNA"/>
</dbReference>
<sequence length="393" mass="45103">MSEIEVTLTGIAHLGEAIGKINGKVVFIPYSIPGETVKAKITKDERDYCKAEIIEVIEPSFFRENPPCRVFGICGGCSFQHIAYSYQIKLKEMVVMEQLKRIGGFENPEDFVKLTIKAKSPYNYRNRADFSINKQNLLGFKMRGTHKFIHVEYCHIMHEEINKMLLMLQGKSPRRKTHNVTIRYGVNTEQMLIQPEIDTKEIETGQRFYTEKLLGKEFIISASSFFQVNTFQAEKLIQAVLDYINEDDTTIIDAYAGVGTFTVFLAERAKKVIAIEEARTACRDARMNLNNFDNVTYYCKKTEEVLLMDDIIGDVIVLDPPRTGCMKEVLDAIAKKKIKKVIYVSCEPSTLARDLKYLKEKGYELIEIQPVDMFPQTYHIENVALLRHKFAIS</sequence>
<dbReference type="PANTHER" id="PTHR11061">
    <property type="entry name" value="RNA M5U METHYLTRANSFERASE"/>
    <property type="match status" value="1"/>
</dbReference>
<dbReference type="PANTHER" id="PTHR11061:SF30">
    <property type="entry name" value="TRNA (URACIL(54)-C(5))-METHYLTRANSFERASE"/>
    <property type="match status" value="1"/>
</dbReference>
<evidence type="ECO:0000256" key="1">
    <source>
        <dbReference type="ARBA" id="ARBA00022603"/>
    </source>
</evidence>
<dbReference type="InterPro" id="IPR010280">
    <property type="entry name" value="U5_MeTrfase_fam"/>
</dbReference>
<dbReference type="SUPFAM" id="SSF53335">
    <property type="entry name" value="S-adenosyl-L-methionine-dependent methyltransferases"/>
    <property type="match status" value="1"/>
</dbReference>
<evidence type="ECO:0000256" key="2">
    <source>
        <dbReference type="ARBA" id="ARBA00022679"/>
    </source>
</evidence>